<dbReference type="RefSeq" id="WP_192567164.1">
    <property type="nucleotide sequence ID" value="NZ_JACZEP010000004.1"/>
</dbReference>
<dbReference type="EMBL" id="JACZEP010000004">
    <property type="protein sequence ID" value="MBE1205867.1"/>
    <property type="molecule type" value="Genomic_DNA"/>
</dbReference>
<reference evidence="1 2" key="1">
    <citation type="submission" date="2020-09" db="EMBL/GenBank/DDBJ databases">
        <title>Draft Genome Sequence of Aminobacter carboxidus type strain DSM 1086, a soil Gram-negative carboxydobacterium.</title>
        <authorList>
            <person name="Turrini P."/>
            <person name="Tescari M."/>
            <person name="Artuso I."/>
            <person name="Lugli G.A."/>
            <person name="Frangipani E."/>
            <person name="Ventura M."/>
            <person name="Visca P."/>
        </authorList>
    </citation>
    <scope>NUCLEOTIDE SEQUENCE [LARGE SCALE GENOMIC DNA]</scope>
    <source>
        <strain evidence="1 2">DSM 1086</strain>
    </source>
</reference>
<evidence type="ECO:0000313" key="1">
    <source>
        <dbReference type="EMBL" id="MBE1205867.1"/>
    </source>
</evidence>
<evidence type="ECO:0000313" key="2">
    <source>
        <dbReference type="Proteomes" id="UP000598227"/>
    </source>
</evidence>
<gene>
    <name evidence="1" type="ORF">IHE39_16345</name>
</gene>
<protein>
    <submittedName>
        <fullName evidence="1">Uncharacterized protein</fullName>
    </submittedName>
</protein>
<dbReference type="Proteomes" id="UP000598227">
    <property type="component" value="Unassembled WGS sequence"/>
</dbReference>
<name>A0ABR9GQC7_9HYPH</name>
<comment type="caution">
    <text evidence="1">The sequence shown here is derived from an EMBL/GenBank/DDBJ whole genome shotgun (WGS) entry which is preliminary data.</text>
</comment>
<sequence>MPQMLLMSAVSDRNEMTQRQVLCRASNIVEFFNQEKHQRNMSMTHQNSRVEPSSGCTLSASVGESMAAAHFASMMLGFGLSLAAPPMAHAIVELDPVVWPSLAASQRAWMNCALNTAEELLTTAPALNSTAIAYRAIASCRKGEDLMEEAMFDDRSIFGTTTPSRAWLPDSARH</sequence>
<accession>A0ABR9GQC7</accession>
<keyword evidence="2" id="KW-1185">Reference proteome</keyword>
<proteinExistence type="predicted"/>
<organism evidence="1 2">
    <name type="scientific">Aminobacter carboxidus</name>
    <dbReference type="NCBI Taxonomy" id="376165"/>
    <lineage>
        <taxon>Bacteria</taxon>
        <taxon>Pseudomonadati</taxon>
        <taxon>Pseudomonadota</taxon>
        <taxon>Alphaproteobacteria</taxon>
        <taxon>Hyphomicrobiales</taxon>
        <taxon>Phyllobacteriaceae</taxon>
        <taxon>Aminobacter</taxon>
    </lineage>
</organism>